<sequence length="169" mass="18507">MKRTIPSKTAVKKVAIQKAAVKKIAAKKTAAKKATAKKAVIAQRLPSLSLWSDINFSGRRLRFRGNIGVRSLVVFNYNDVLSSFEVDGTNQSTLVLFQDANYQGARRVYRGSTAIANLGDFNDLASSFVLSRGRLSDAQINRIQNRGTAPGNFAEVFSNGVLRRSKSVK</sequence>
<dbReference type="Proteomes" id="UP000639396">
    <property type="component" value="Unassembled WGS sequence"/>
</dbReference>
<dbReference type="AlphaFoldDB" id="A0A927H277"/>
<evidence type="ECO:0000313" key="1">
    <source>
        <dbReference type="EMBL" id="MBD2864977.1"/>
    </source>
</evidence>
<name>A0A927H277_9BACL</name>
<dbReference type="Gene3D" id="2.60.20.10">
    <property type="entry name" value="Crystallins"/>
    <property type="match status" value="1"/>
</dbReference>
<dbReference type="Pfam" id="PF03995">
    <property type="entry name" value="Inhibitor_I36"/>
    <property type="match status" value="1"/>
</dbReference>
<dbReference type="RefSeq" id="WP_190930602.1">
    <property type="nucleotide sequence ID" value="NZ_JACXJA010000036.1"/>
</dbReference>
<dbReference type="SUPFAM" id="SSF49695">
    <property type="entry name" value="gamma-Crystallin-like"/>
    <property type="match status" value="1"/>
</dbReference>
<keyword evidence="2" id="KW-1185">Reference proteome</keyword>
<organism evidence="1 2">
    <name type="scientific">Paenibacillus oceani</name>
    <dbReference type="NCBI Taxonomy" id="2772510"/>
    <lineage>
        <taxon>Bacteria</taxon>
        <taxon>Bacillati</taxon>
        <taxon>Bacillota</taxon>
        <taxon>Bacilli</taxon>
        <taxon>Bacillales</taxon>
        <taxon>Paenibacillaceae</taxon>
        <taxon>Paenibacillus</taxon>
    </lineage>
</organism>
<dbReference type="EMBL" id="JACXJA010000036">
    <property type="protein sequence ID" value="MBD2864977.1"/>
    <property type="molecule type" value="Genomic_DNA"/>
</dbReference>
<reference evidence="1" key="1">
    <citation type="submission" date="2020-09" db="EMBL/GenBank/DDBJ databases">
        <title>A novel bacterium of genus Paenibacillus, isolated from South China Sea.</title>
        <authorList>
            <person name="Huang H."/>
            <person name="Mo K."/>
            <person name="Hu Y."/>
        </authorList>
    </citation>
    <scope>NUCLEOTIDE SEQUENCE</scope>
    <source>
        <strain evidence="1">IB182363</strain>
    </source>
</reference>
<accession>A0A927H277</accession>
<proteinExistence type="predicted"/>
<gene>
    <name evidence="1" type="ORF">IDH45_23640</name>
</gene>
<dbReference type="InterPro" id="IPR011024">
    <property type="entry name" value="G_crystallin-like"/>
</dbReference>
<comment type="caution">
    <text evidence="1">The sequence shown here is derived from an EMBL/GenBank/DDBJ whole genome shotgun (WGS) entry which is preliminary data.</text>
</comment>
<protein>
    <submittedName>
        <fullName evidence="1">Peptidase inhibitor family I36 protein</fullName>
    </submittedName>
</protein>
<evidence type="ECO:0000313" key="2">
    <source>
        <dbReference type="Proteomes" id="UP000639396"/>
    </source>
</evidence>